<feature type="non-terminal residue" evidence="1">
    <location>
        <position position="75"/>
    </location>
</feature>
<sequence>MVVKEKTKVGIACLNCGHDIHIRELSCSISGCSCKVSNIQVSLPIPHTYQSEFLDSDRKRIIIRAGRRGGKTVGA</sequence>
<proteinExistence type="predicted"/>
<accession>A0A0F9HBX2</accession>
<organism evidence="1">
    <name type="scientific">marine sediment metagenome</name>
    <dbReference type="NCBI Taxonomy" id="412755"/>
    <lineage>
        <taxon>unclassified sequences</taxon>
        <taxon>metagenomes</taxon>
        <taxon>ecological metagenomes</taxon>
    </lineage>
</organism>
<gene>
    <name evidence="1" type="ORF">LCGC14_2017300</name>
</gene>
<dbReference type="EMBL" id="LAZR01023238">
    <property type="protein sequence ID" value="KKL79200.1"/>
    <property type="molecule type" value="Genomic_DNA"/>
</dbReference>
<reference evidence="1" key="1">
    <citation type="journal article" date="2015" name="Nature">
        <title>Complex archaea that bridge the gap between prokaryotes and eukaryotes.</title>
        <authorList>
            <person name="Spang A."/>
            <person name="Saw J.H."/>
            <person name="Jorgensen S.L."/>
            <person name="Zaremba-Niedzwiedzka K."/>
            <person name="Martijn J."/>
            <person name="Lind A.E."/>
            <person name="van Eijk R."/>
            <person name="Schleper C."/>
            <person name="Guy L."/>
            <person name="Ettema T.J."/>
        </authorList>
    </citation>
    <scope>NUCLEOTIDE SEQUENCE</scope>
</reference>
<protein>
    <submittedName>
        <fullName evidence="1">Uncharacterized protein</fullName>
    </submittedName>
</protein>
<name>A0A0F9HBX2_9ZZZZ</name>
<comment type="caution">
    <text evidence="1">The sequence shown here is derived from an EMBL/GenBank/DDBJ whole genome shotgun (WGS) entry which is preliminary data.</text>
</comment>
<dbReference type="AlphaFoldDB" id="A0A0F9HBX2"/>
<evidence type="ECO:0000313" key="1">
    <source>
        <dbReference type="EMBL" id="KKL79200.1"/>
    </source>
</evidence>